<proteinExistence type="predicted"/>
<feature type="non-terminal residue" evidence="2">
    <location>
        <position position="38"/>
    </location>
</feature>
<feature type="region of interest" description="Disordered" evidence="1">
    <location>
        <begin position="1"/>
        <end position="24"/>
    </location>
</feature>
<gene>
    <name evidence="2" type="ORF">SMN809_LOCUS60508</name>
</gene>
<sequence length="38" mass="4328">MHLLNVNTNNEEQTSNDYHDDSGECFAISSDYADDIYS</sequence>
<feature type="compositionally biased region" description="Polar residues" evidence="1">
    <location>
        <begin position="1"/>
        <end position="16"/>
    </location>
</feature>
<reference evidence="2" key="1">
    <citation type="submission" date="2021-02" db="EMBL/GenBank/DDBJ databases">
        <authorList>
            <person name="Nowell W R."/>
        </authorList>
    </citation>
    <scope>NUCLEOTIDE SEQUENCE</scope>
</reference>
<dbReference type="EMBL" id="CAJOBI010236336">
    <property type="protein sequence ID" value="CAF5075589.1"/>
    <property type="molecule type" value="Genomic_DNA"/>
</dbReference>
<evidence type="ECO:0000256" key="1">
    <source>
        <dbReference type="SAM" id="MobiDB-lite"/>
    </source>
</evidence>
<protein>
    <submittedName>
        <fullName evidence="2">Uncharacterized protein</fullName>
    </submittedName>
</protein>
<dbReference type="Proteomes" id="UP000676336">
    <property type="component" value="Unassembled WGS sequence"/>
</dbReference>
<accession>A0A8S3EJT6</accession>
<evidence type="ECO:0000313" key="3">
    <source>
        <dbReference type="Proteomes" id="UP000676336"/>
    </source>
</evidence>
<evidence type="ECO:0000313" key="2">
    <source>
        <dbReference type="EMBL" id="CAF5075589.1"/>
    </source>
</evidence>
<comment type="caution">
    <text evidence="2">The sequence shown here is derived from an EMBL/GenBank/DDBJ whole genome shotgun (WGS) entry which is preliminary data.</text>
</comment>
<feature type="non-terminal residue" evidence="2">
    <location>
        <position position="1"/>
    </location>
</feature>
<name>A0A8S3EJT6_9BILA</name>
<dbReference type="AlphaFoldDB" id="A0A8S3EJT6"/>
<organism evidence="2 3">
    <name type="scientific">Rotaria magnacalcarata</name>
    <dbReference type="NCBI Taxonomy" id="392030"/>
    <lineage>
        <taxon>Eukaryota</taxon>
        <taxon>Metazoa</taxon>
        <taxon>Spiralia</taxon>
        <taxon>Gnathifera</taxon>
        <taxon>Rotifera</taxon>
        <taxon>Eurotatoria</taxon>
        <taxon>Bdelloidea</taxon>
        <taxon>Philodinida</taxon>
        <taxon>Philodinidae</taxon>
        <taxon>Rotaria</taxon>
    </lineage>
</organism>